<dbReference type="CDD" id="cd07079">
    <property type="entry name" value="ALDH_F18-19_ProA-GPR"/>
    <property type="match status" value="1"/>
</dbReference>
<dbReference type="GO" id="GO:0055129">
    <property type="term" value="P:L-proline biosynthetic process"/>
    <property type="evidence" value="ECO:0007669"/>
    <property type="project" value="UniProtKB-UniRule"/>
</dbReference>
<dbReference type="eggNOG" id="COG0014">
    <property type="taxonomic scope" value="Bacteria"/>
</dbReference>
<dbReference type="GO" id="GO:0050661">
    <property type="term" value="F:NADP binding"/>
    <property type="evidence" value="ECO:0007669"/>
    <property type="project" value="InterPro"/>
</dbReference>
<evidence type="ECO:0000256" key="6">
    <source>
        <dbReference type="ARBA" id="ARBA00049024"/>
    </source>
</evidence>
<evidence type="ECO:0000256" key="2">
    <source>
        <dbReference type="ARBA" id="ARBA00022605"/>
    </source>
</evidence>
<dbReference type="HAMAP" id="MF_00412">
    <property type="entry name" value="ProA"/>
    <property type="match status" value="1"/>
</dbReference>
<dbReference type="RefSeq" id="WP_015236778.1">
    <property type="nucleotide sequence ID" value="NC_019793.1"/>
</dbReference>
<evidence type="ECO:0000313" key="9">
    <source>
        <dbReference type="EMBL" id="AFZ68477.1"/>
    </source>
</evidence>
<dbReference type="Gene3D" id="3.40.309.10">
    <property type="entry name" value="Aldehyde Dehydrogenase, Chain A, domain 2"/>
    <property type="match status" value="1"/>
</dbReference>
<dbReference type="EC" id="1.2.1.41" evidence="7"/>
<dbReference type="PATRIC" id="fig|937777.3.peg.3043"/>
<gene>
    <name evidence="7" type="primary">proA</name>
    <name evidence="9" type="ordered locus">Deipe_3027</name>
</gene>
<dbReference type="PANTHER" id="PTHR11063">
    <property type="entry name" value="GLUTAMATE SEMIALDEHYDE DEHYDROGENASE"/>
    <property type="match status" value="1"/>
</dbReference>
<dbReference type="PIRSF" id="PIRSF000151">
    <property type="entry name" value="GPR"/>
    <property type="match status" value="1"/>
</dbReference>
<feature type="domain" description="Aldehyde dehydrogenase" evidence="8">
    <location>
        <begin position="7"/>
        <end position="295"/>
    </location>
</feature>
<organism evidence="9 10">
    <name type="scientific">Deinococcus peraridilitoris (strain DSM 19664 / LMG 22246 / CIP 109416 / KR-200)</name>
    <dbReference type="NCBI Taxonomy" id="937777"/>
    <lineage>
        <taxon>Bacteria</taxon>
        <taxon>Thermotogati</taxon>
        <taxon>Deinococcota</taxon>
        <taxon>Deinococci</taxon>
        <taxon>Deinococcales</taxon>
        <taxon>Deinococcaceae</taxon>
        <taxon>Deinococcus</taxon>
    </lineage>
</organism>
<evidence type="ECO:0000259" key="8">
    <source>
        <dbReference type="Pfam" id="PF00171"/>
    </source>
</evidence>
<dbReference type="GO" id="GO:0005737">
    <property type="term" value="C:cytoplasm"/>
    <property type="evidence" value="ECO:0007669"/>
    <property type="project" value="UniProtKB-SubCell"/>
</dbReference>
<protein>
    <recommendedName>
        <fullName evidence="7">Gamma-glutamyl phosphate reductase</fullName>
        <shortName evidence="7">GPR</shortName>
        <ecNumber evidence="7">1.2.1.41</ecNumber>
    </recommendedName>
    <alternativeName>
        <fullName evidence="7">Glutamate-5-semialdehyde dehydrogenase</fullName>
    </alternativeName>
    <alternativeName>
        <fullName evidence="7">Glutamyl-gamma-semialdehyde dehydrogenase</fullName>
        <shortName evidence="7">GSA dehydrogenase</shortName>
    </alternativeName>
</protein>
<comment type="subcellular location">
    <subcellularLocation>
        <location evidence="7">Cytoplasm</location>
    </subcellularLocation>
</comment>
<sequence>MTELRNQSVRDLLTNAKKASKTLARAERNAALRAMQARLLEAEPEILRQNAVDVQQERQRGTGEALLDRLTLTGARLREVAQGIEQVIALPDPLGRTLDGWRHPKGMQIEKVSVPLGVIGVIYESRPNVTVDAAVLCLKAGSAPVLRGSASALNTNRVLVRAMRLGLRDVGLPEDAVTLIDSADRASVTELLEARGLVDLVIPRGGAGLIQHVVTHAKVPVIETGVGNCHLYVHRDADLEMALNILLNGKTQRPGVCNALETLLVDREIAPVFVPLAVRALRSAGVEVRGDEDARMYAPGVEAASDTDWESEFLDLILALRVVDGLSGALEHIARYGSQHSEAIVTSSLHSAREFQESVDAAAVYVNASTRFTDGFEFGFGAEIGISTQKMHARGPMGLAEMVTYQYRVTGEGQIR</sequence>
<dbReference type="FunFam" id="3.40.309.10:FF:000006">
    <property type="entry name" value="Gamma-glutamyl phosphate reductase"/>
    <property type="match status" value="1"/>
</dbReference>
<keyword evidence="7" id="KW-0963">Cytoplasm</keyword>
<dbReference type="UniPathway" id="UPA00098">
    <property type="reaction ID" value="UER00360"/>
</dbReference>
<accession>L0A5L8</accession>
<comment type="pathway">
    <text evidence="1 7">Amino-acid biosynthesis; L-proline biosynthesis; L-glutamate 5-semialdehyde from L-glutamate: step 2/2.</text>
</comment>
<dbReference type="GO" id="GO:0004350">
    <property type="term" value="F:glutamate-5-semialdehyde dehydrogenase activity"/>
    <property type="evidence" value="ECO:0007669"/>
    <property type="project" value="UniProtKB-UniRule"/>
</dbReference>
<evidence type="ECO:0000256" key="5">
    <source>
        <dbReference type="ARBA" id="ARBA00023002"/>
    </source>
</evidence>
<dbReference type="InterPro" id="IPR016161">
    <property type="entry name" value="Ald_DH/histidinol_DH"/>
</dbReference>
<proteinExistence type="inferred from homology"/>
<dbReference type="STRING" id="937777.Deipe_3027"/>
<dbReference type="KEGG" id="dpd:Deipe_3027"/>
<evidence type="ECO:0000256" key="4">
    <source>
        <dbReference type="ARBA" id="ARBA00022857"/>
    </source>
</evidence>
<evidence type="ECO:0000256" key="7">
    <source>
        <dbReference type="HAMAP-Rule" id="MF_00412"/>
    </source>
</evidence>
<dbReference type="Pfam" id="PF00171">
    <property type="entry name" value="Aldedh"/>
    <property type="match status" value="1"/>
</dbReference>
<comment type="similarity">
    <text evidence="7">Belongs to the gamma-glutamyl phosphate reductase family.</text>
</comment>
<evidence type="ECO:0000313" key="10">
    <source>
        <dbReference type="Proteomes" id="UP000010467"/>
    </source>
</evidence>
<dbReference type="EMBL" id="CP003382">
    <property type="protein sequence ID" value="AFZ68477.1"/>
    <property type="molecule type" value="Genomic_DNA"/>
</dbReference>
<dbReference type="InterPro" id="IPR015590">
    <property type="entry name" value="Aldehyde_DH_dom"/>
</dbReference>
<keyword evidence="10" id="KW-1185">Reference proteome</keyword>
<name>L0A5L8_DEIPD</name>
<dbReference type="NCBIfam" id="TIGR00407">
    <property type="entry name" value="proA"/>
    <property type="match status" value="1"/>
</dbReference>
<reference evidence="10" key="1">
    <citation type="submission" date="2012-03" db="EMBL/GenBank/DDBJ databases">
        <title>Complete sequence of chromosome of Deinococcus peraridilitoris DSM 19664.</title>
        <authorList>
            <person name="Lucas S."/>
            <person name="Copeland A."/>
            <person name="Lapidus A."/>
            <person name="Glavina del Rio T."/>
            <person name="Dalin E."/>
            <person name="Tice H."/>
            <person name="Bruce D."/>
            <person name="Goodwin L."/>
            <person name="Pitluck S."/>
            <person name="Peters L."/>
            <person name="Mikhailova N."/>
            <person name="Lu M."/>
            <person name="Kyrpides N."/>
            <person name="Mavromatis K."/>
            <person name="Ivanova N."/>
            <person name="Brettin T."/>
            <person name="Detter J.C."/>
            <person name="Han C."/>
            <person name="Larimer F."/>
            <person name="Land M."/>
            <person name="Hauser L."/>
            <person name="Markowitz V."/>
            <person name="Cheng J.-F."/>
            <person name="Hugenholtz P."/>
            <person name="Woyke T."/>
            <person name="Wu D."/>
            <person name="Pukall R."/>
            <person name="Steenblock K."/>
            <person name="Brambilla E."/>
            <person name="Klenk H.-P."/>
            <person name="Eisen J.A."/>
        </authorList>
    </citation>
    <scope>NUCLEOTIDE SEQUENCE [LARGE SCALE GENOMIC DNA]</scope>
    <source>
        <strain evidence="10">DSM 19664 / LMG 22246 / CIP 109416 / KR-200</strain>
    </source>
</reference>
<comment type="catalytic activity">
    <reaction evidence="6 7">
        <text>L-glutamate 5-semialdehyde + phosphate + NADP(+) = L-glutamyl 5-phosphate + NADPH + H(+)</text>
        <dbReference type="Rhea" id="RHEA:19541"/>
        <dbReference type="ChEBI" id="CHEBI:15378"/>
        <dbReference type="ChEBI" id="CHEBI:43474"/>
        <dbReference type="ChEBI" id="CHEBI:57783"/>
        <dbReference type="ChEBI" id="CHEBI:58066"/>
        <dbReference type="ChEBI" id="CHEBI:58274"/>
        <dbReference type="ChEBI" id="CHEBI:58349"/>
        <dbReference type="EC" id="1.2.1.41"/>
    </reaction>
</comment>
<dbReference type="InterPro" id="IPR012134">
    <property type="entry name" value="Glu-5-SA_DH"/>
</dbReference>
<dbReference type="InterPro" id="IPR016163">
    <property type="entry name" value="Ald_DH_C"/>
</dbReference>
<keyword evidence="4 7" id="KW-0521">NADP</keyword>
<keyword evidence="3 7" id="KW-0641">Proline biosynthesis</keyword>
<dbReference type="HOGENOM" id="CLU_030231_0_0_0"/>
<dbReference type="PROSITE" id="PS01223">
    <property type="entry name" value="PROA"/>
    <property type="match status" value="1"/>
</dbReference>
<dbReference type="InterPro" id="IPR016162">
    <property type="entry name" value="Ald_DH_N"/>
</dbReference>
<dbReference type="PANTHER" id="PTHR11063:SF8">
    <property type="entry name" value="DELTA-1-PYRROLINE-5-CARBOXYLATE SYNTHASE"/>
    <property type="match status" value="1"/>
</dbReference>
<dbReference type="InterPro" id="IPR000965">
    <property type="entry name" value="GPR_dom"/>
</dbReference>
<dbReference type="InterPro" id="IPR020593">
    <property type="entry name" value="G-glutamylP_reductase_CS"/>
</dbReference>
<dbReference type="AlphaFoldDB" id="L0A5L8"/>
<keyword evidence="5 7" id="KW-0560">Oxidoreductase</keyword>
<dbReference type="Gene3D" id="3.40.605.10">
    <property type="entry name" value="Aldehyde Dehydrogenase, Chain A, domain 1"/>
    <property type="match status" value="1"/>
</dbReference>
<keyword evidence="2 7" id="KW-0028">Amino-acid biosynthesis</keyword>
<evidence type="ECO:0000256" key="1">
    <source>
        <dbReference type="ARBA" id="ARBA00004985"/>
    </source>
</evidence>
<comment type="function">
    <text evidence="7">Catalyzes the NADPH-dependent reduction of L-glutamate 5-phosphate into L-glutamate 5-semialdehyde and phosphate. The product spontaneously undergoes cyclization to form 1-pyrroline-5-carboxylate.</text>
</comment>
<dbReference type="Proteomes" id="UP000010467">
    <property type="component" value="Chromosome"/>
</dbReference>
<dbReference type="NCBIfam" id="NF001221">
    <property type="entry name" value="PRK00197.1"/>
    <property type="match status" value="1"/>
</dbReference>
<dbReference type="SUPFAM" id="SSF53720">
    <property type="entry name" value="ALDH-like"/>
    <property type="match status" value="1"/>
</dbReference>
<dbReference type="OrthoDB" id="9809970at2"/>
<evidence type="ECO:0000256" key="3">
    <source>
        <dbReference type="ARBA" id="ARBA00022650"/>
    </source>
</evidence>